<proteinExistence type="predicted"/>
<reference evidence="2" key="1">
    <citation type="journal article" date="2019" name="Int. J. Syst. Evol. Microbiol.">
        <title>The Global Catalogue of Microorganisms (GCM) 10K type strain sequencing project: providing services to taxonomists for standard genome sequencing and annotation.</title>
        <authorList>
            <consortium name="The Broad Institute Genomics Platform"/>
            <consortium name="The Broad Institute Genome Sequencing Center for Infectious Disease"/>
            <person name="Wu L."/>
            <person name="Ma J."/>
        </authorList>
    </citation>
    <scope>NUCLEOTIDE SEQUENCE [LARGE SCALE GENOMIC DNA]</scope>
    <source>
        <strain evidence="2">IBRC-M 10906</strain>
    </source>
</reference>
<protein>
    <submittedName>
        <fullName evidence="1">Uncharacterized protein</fullName>
    </submittedName>
</protein>
<accession>A0ABW5WD94</accession>
<dbReference type="EMBL" id="JBHUOF010000018">
    <property type="protein sequence ID" value="MFD2800528.1"/>
    <property type="molecule type" value="Genomic_DNA"/>
</dbReference>
<comment type="caution">
    <text evidence="1">The sequence shown here is derived from an EMBL/GenBank/DDBJ whole genome shotgun (WGS) entry which is preliminary data.</text>
</comment>
<gene>
    <name evidence="1" type="ORF">ACFS2C_14110</name>
</gene>
<name>A0ABW5WD94_9PSEU</name>
<evidence type="ECO:0000313" key="2">
    <source>
        <dbReference type="Proteomes" id="UP001597478"/>
    </source>
</evidence>
<sequence>MRSKSTLAEQIEGLLPDSIEALDEEHKQVLADALRQARRRQAAALEAAAEDSLSHIPFFLRGAVRKAAGL</sequence>
<organism evidence="1 2">
    <name type="scientific">Prauserella oleivorans</name>
    <dbReference type="NCBI Taxonomy" id="1478153"/>
    <lineage>
        <taxon>Bacteria</taxon>
        <taxon>Bacillati</taxon>
        <taxon>Actinomycetota</taxon>
        <taxon>Actinomycetes</taxon>
        <taxon>Pseudonocardiales</taxon>
        <taxon>Pseudonocardiaceae</taxon>
        <taxon>Prauserella</taxon>
    </lineage>
</organism>
<dbReference type="RefSeq" id="WP_377387952.1">
    <property type="nucleotide sequence ID" value="NZ_JBHSAN010000009.1"/>
</dbReference>
<evidence type="ECO:0000313" key="1">
    <source>
        <dbReference type="EMBL" id="MFD2800528.1"/>
    </source>
</evidence>
<keyword evidence="2" id="KW-1185">Reference proteome</keyword>
<dbReference type="Proteomes" id="UP001597478">
    <property type="component" value="Unassembled WGS sequence"/>
</dbReference>